<sequence>MRRAMFGSLLAVLLLLFVFSGVDGLSQLCIQSMPVVVGSSGVDGTENSMPIAVVSNLEPILSSGLLETLESEGKRAIFFLGREDFSYNEKAVRTIVSLGHHVGLSFLQGFEEHDLRYEIEIARSIVTEQGFAESVTGKKPIFLLSPKLGISSTLVNATRSIGCFLVHSDSALVEARVDLLKPNFVSVESLLDSEQIHCAFDRTLCDFVGRSESFRKQCDRFRIEYYRREGIDLSKFAPKRLRNLRPEEFEKALVAESTPDEKSFLQRNRLRTQRAYDKIDEGRSLREIMTVMYGLSDEQIERDLDGALRAETRNPAQIYLDTIMFLAISSLLIYIGLTVRSLLDSKEAILPRVLNSLNGFTKAE</sequence>
<evidence type="ECO:0000313" key="2">
    <source>
        <dbReference type="EMBL" id="CAD8397885.1"/>
    </source>
</evidence>
<dbReference type="SUPFAM" id="SSF88713">
    <property type="entry name" value="Glycoside hydrolase/deacetylase"/>
    <property type="match status" value="1"/>
</dbReference>
<accession>A0A7S0BMI3</accession>
<dbReference type="GO" id="GO:0005975">
    <property type="term" value="P:carbohydrate metabolic process"/>
    <property type="evidence" value="ECO:0007669"/>
    <property type="project" value="InterPro"/>
</dbReference>
<organism evidence="2">
    <name type="scientific">Rhodosorus marinus</name>
    <dbReference type="NCBI Taxonomy" id="101924"/>
    <lineage>
        <taxon>Eukaryota</taxon>
        <taxon>Rhodophyta</taxon>
        <taxon>Stylonematophyceae</taxon>
        <taxon>Stylonematales</taxon>
        <taxon>Stylonemataceae</taxon>
        <taxon>Rhodosorus</taxon>
    </lineage>
</organism>
<feature type="chain" id="PRO_5031360208" evidence="1">
    <location>
        <begin position="25"/>
        <end position="364"/>
    </location>
</feature>
<reference evidence="2" key="1">
    <citation type="submission" date="2021-01" db="EMBL/GenBank/DDBJ databases">
        <authorList>
            <person name="Corre E."/>
            <person name="Pelletier E."/>
            <person name="Niang G."/>
            <person name="Scheremetjew M."/>
            <person name="Finn R."/>
            <person name="Kale V."/>
            <person name="Holt S."/>
            <person name="Cochrane G."/>
            <person name="Meng A."/>
            <person name="Brown T."/>
            <person name="Cohen L."/>
        </authorList>
    </citation>
    <scope>NUCLEOTIDE SEQUENCE</scope>
    <source>
        <strain evidence="2">UTEX LB 2760</strain>
    </source>
</reference>
<gene>
    <name evidence="2" type="ORF">RMAR0315_LOCUS7875</name>
</gene>
<proteinExistence type="predicted"/>
<name>A0A7S0BMI3_9RHOD</name>
<dbReference type="EMBL" id="HBEK01014491">
    <property type="protein sequence ID" value="CAD8397885.1"/>
    <property type="molecule type" value="Transcribed_RNA"/>
</dbReference>
<feature type="signal peptide" evidence="1">
    <location>
        <begin position="1"/>
        <end position="24"/>
    </location>
</feature>
<keyword evidence="1" id="KW-0732">Signal</keyword>
<dbReference type="AlphaFoldDB" id="A0A7S0BMI3"/>
<evidence type="ECO:0000256" key="1">
    <source>
        <dbReference type="SAM" id="SignalP"/>
    </source>
</evidence>
<protein>
    <submittedName>
        <fullName evidence="2">Uncharacterized protein</fullName>
    </submittedName>
</protein>
<dbReference type="InterPro" id="IPR011330">
    <property type="entry name" value="Glyco_hydro/deAcase_b/a-brl"/>
</dbReference>